<dbReference type="InterPro" id="IPR036097">
    <property type="entry name" value="HisK_dim/P_sf"/>
</dbReference>
<evidence type="ECO:0000256" key="7">
    <source>
        <dbReference type="SAM" id="Phobius"/>
    </source>
</evidence>
<evidence type="ECO:0000259" key="8">
    <source>
        <dbReference type="PROSITE" id="PS50109"/>
    </source>
</evidence>
<dbReference type="Pfam" id="PF02518">
    <property type="entry name" value="HATPase_c"/>
    <property type="match status" value="1"/>
</dbReference>
<keyword evidence="5" id="KW-0902">Two-component regulatory system</keyword>
<evidence type="ECO:0000256" key="1">
    <source>
        <dbReference type="ARBA" id="ARBA00000085"/>
    </source>
</evidence>
<feature type="domain" description="Histidine kinase" evidence="8">
    <location>
        <begin position="363"/>
        <end position="578"/>
    </location>
</feature>
<sequence>MTQQPSFEQLPPFLRKIAHWVYQRAFAFWQRWGEPTVKIEDEMKRSHVRFVSASMLSMALLMGVGLPLRYLVLPDNELIVRRVFLAIGASFVLLFFQRLVQRGYYQLGIIVSITLATVIITLTSLTFTIEADTFYYYLIVLVFASSILPMRYVFSIAVVHVILLLLIAQGSLPAKSAEITEWILPNYIIITTIVMIFIAHRNYLDRNIRQRIQISEDRYRKVSELVSDYAYSMRREPDGSTHIEWITDSFERLTGYSQTKSTNTQDVSGEVTFSEDVHILREALERAFEGETTVCQVRYYKANKELGWLEVTRKPEFDPETGKVLRVYGVGREVTSRKKSEEQSHLLEMQRDRMHLTQEFVHALSHDFRTSLSNIETNRYLIERKSEAVAQKTLQPHMDTIHQYVQRMSKQLDGLTAIADLADMHFAPASVAFQLDQIMLAYRSVAAAHHIALIVKNCDRNITMNMDAIKIQLALRSLMDNALMHTRPGGTITMEAVCKLDTISLIVSDDGEGIASVHLPYIFDLFYRADPARNVHKGGIGVGLSLVRFVAEAHFGTVSVTSEVDRGTTFTLKMPYTPETPQKRSAPFGDIYQPGEDEPETTLTR</sequence>
<evidence type="ECO:0000256" key="3">
    <source>
        <dbReference type="ARBA" id="ARBA00022553"/>
    </source>
</evidence>
<accession>A0A7S8EC86</accession>
<dbReference type="InterPro" id="IPR003661">
    <property type="entry name" value="HisK_dim/P_dom"/>
</dbReference>
<proteinExistence type="predicted"/>
<dbReference type="InterPro" id="IPR003594">
    <property type="entry name" value="HATPase_dom"/>
</dbReference>
<feature type="domain" description="PAS" evidence="9">
    <location>
        <begin position="215"/>
        <end position="291"/>
    </location>
</feature>
<evidence type="ECO:0000256" key="4">
    <source>
        <dbReference type="ARBA" id="ARBA00022777"/>
    </source>
</evidence>
<evidence type="ECO:0000313" key="11">
    <source>
        <dbReference type="Proteomes" id="UP000594468"/>
    </source>
</evidence>
<evidence type="ECO:0000259" key="9">
    <source>
        <dbReference type="PROSITE" id="PS50112"/>
    </source>
</evidence>
<dbReference type="InterPro" id="IPR000014">
    <property type="entry name" value="PAS"/>
</dbReference>
<dbReference type="InterPro" id="IPR001610">
    <property type="entry name" value="PAC"/>
</dbReference>
<dbReference type="PRINTS" id="PR00344">
    <property type="entry name" value="BCTRLSENSOR"/>
</dbReference>
<feature type="transmembrane region" description="Helical" evidence="7">
    <location>
        <begin position="78"/>
        <end position="96"/>
    </location>
</feature>
<feature type="transmembrane region" description="Helical" evidence="7">
    <location>
        <begin position="135"/>
        <end position="167"/>
    </location>
</feature>
<dbReference type="KEGG" id="pmet:G4Y79_07785"/>
<name>A0A7S8EC86_9CHLR</name>
<feature type="region of interest" description="Disordered" evidence="6">
    <location>
        <begin position="572"/>
        <end position="605"/>
    </location>
</feature>
<feature type="transmembrane region" description="Helical" evidence="7">
    <location>
        <begin position="108"/>
        <end position="129"/>
    </location>
</feature>
<evidence type="ECO:0000256" key="2">
    <source>
        <dbReference type="ARBA" id="ARBA00012438"/>
    </source>
</evidence>
<dbReference type="InterPro" id="IPR013656">
    <property type="entry name" value="PAS_4"/>
</dbReference>
<dbReference type="PROSITE" id="PS50112">
    <property type="entry name" value="PAS"/>
    <property type="match status" value="1"/>
</dbReference>
<dbReference type="PANTHER" id="PTHR43547:SF2">
    <property type="entry name" value="HYBRID SIGNAL TRANSDUCTION HISTIDINE KINASE C"/>
    <property type="match status" value="1"/>
</dbReference>
<keyword evidence="3" id="KW-0597">Phosphoprotein</keyword>
<evidence type="ECO:0000256" key="5">
    <source>
        <dbReference type="ARBA" id="ARBA00023012"/>
    </source>
</evidence>
<keyword evidence="7" id="KW-1133">Transmembrane helix</keyword>
<keyword evidence="7" id="KW-0472">Membrane</keyword>
<dbReference type="InterPro" id="IPR004358">
    <property type="entry name" value="Sig_transdc_His_kin-like_C"/>
</dbReference>
<evidence type="ECO:0000256" key="6">
    <source>
        <dbReference type="SAM" id="MobiDB-lite"/>
    </source>
</evidence>
<dbReference type="PANTHER" id="PTHR43547">
    <property type="entry name" value="TWO-COMPONENT HISTIDINE KINASE"/>
    <property type="match status" value="1"/>
</dbReference>
<dbReference type="Proteomes" id="UP000594468">
    <property type="component" value="Chromosome"/>
</dbReference>
<keyword evidence="4" id="KW-0418">Kinase</keyword>
<dbReference type="Gene3D" id="3.30.565.10">
    <property type="entry name" value="Histidine kinase-like ATPase, C-terminal domain"/>
    <property type="match status" value="1"/>
</dbReference>
<dbReference type="SMART" id="SM00387">
    <property type="entry name" value="HATPase_c"/>
    <property type="match status" value="1"/>
</dbReference>
<dbReference type="EC" id="2.7.13.3" evidence="2"/>
<feature type="compositionally biased region" description="Acidic residues" evidence="6">
    <location>
        <begin position="595"/>
        <end position="605"/>
    </location>
</feature>
<dbReference type="CDD" id="cd00082">
    <property type="entry name" value="HisKA"/>
    <property type="match status" value="1"/>
</dbReference>
<keyword evidence="11" id="KW-1185">Reference proteome</keyword>
<dbReference type="InterPro" id="IPR035965">
    <property type="entry name" value="PAS-like_dom_sf"/>
</dbReference>
<gene>
    <name evidence="10" type="ORF">G4Y79_07785</name>
</gene>
<dbReference type="CDD" id="cd00075">
    <property type="entry name" value="HATPase"/>
    <property type="match status" value="1"/>
</dbReference>
<dbReference type="PROSITE" id="PS50109">
    <property type="entry name" value="HIS_KIN"/>
    <property type="match status" value="1"/>
</dbReference>
<feature type="transmembrane region" description="Helical" evidence="7">
    <location>
        <begin position="179"/>
        <end position="199"/>
    </location>
</feature>
<evidence type="ECO:0000313" key="10">
    <source>
        <dbReference type="EMBL" id="QPC84264.1"/>
    </source>
</evidence>
<dbReference type="CDD" id="cd00130">
    <property type="entry name" value="PAS"/>
    <property type="match status" value="1"/>
</dbReference>
<dbReference type="SUPFAM" id="SSF55874">
    <property type="entry name" value="ATPase domain of HSP90 chaperone/DNA topoisomerase II/histidine kinase"/>
    <property type="match status" value="1"/>
</dbReference>
<dbReference type="EMBL" id="CP062983">
    <property type="protein sequence ID" value="QPC84264.1"/>
    <property type="molecule type" value="Genomic_DNA"/>
</dbReference>
<comment type="catalytic activity">
    <reaction evidence="1">
        <text>ATP + protein L-histidine = ADP + protein N-phospho-L-histidine.</text>
        <dbReference type="EC" id="2.7.13.3"/>
    </reaction>
</comment>
<dbReference type="Pfam" id="PF08448">
    <property type="entry name" value="PAS_4"/>
    <property type="match status" value="1"/>
</dbReference>
<dbReference type="InterPro" id="IPR036890">
    <property type="entry name" value="HATPase_C_sf"/>
</dbReference>
<dbReference type="GO" id="GO:0000155">
    <property type="term" value="F:phosphorelay sensor kinase activity"/>
    <property type="evidence" value="ECO:0007669"/>
    <property type="project" value="InterPro"/>
</dbReference>
<feature type="transmembrane region" description="Helical" evidence="7">
    <location>
        <begin position="50"/>
        <end position="72"/>
    </location>
</feature>
<dbReference type="SUPFAM" id="SSF55785">
    <property type="entry name" value="PYP-like sensor domain (PAS domain)"/>
    <property type="match status" value="1"/>
</dbReference>
<reference evidence="10 11" key="1">
    <citation type="submission" date="2020-02" db="EMBL/GenBank/DDBJ databases">
        <authorList>
            <person name="Zheng R.K."/>
            <person name="Sun C.M."/>
        </authorList>
    </citation>
    <scope>NUCLEOTIDE SEQUENCE [LARGE SCALE GENOMIC DNA]</scope>
    <source>
        <strain evidence="11">rifampicinis</strain>
    </source>
</reference>
<keyword evidence="7" id="KW-0812">Transmembrane</keyword>
<keyword evidence="4" id="KW-0808">Transferase</keyword>
<dbReference type="InterPro" id="IPR005467">
    <property type="entry name" value="His_kinase_dom"/>
</dbReference>
<dbReference type="Gene3D" id="3.30.450.20">
    <property type="entry name" value="PAS domain"/>
    <property type="match status" value="1"/>
</dbReference>
<dbReference type="AlphaFoldDB" id="A0A7S8EC86"/>
<protein>
    <recommendedName>
        <fullName evidence="2">histidine kinase</fullName>
        <ecNumber evidence="2">2.7.13.3</ecNumber>
    </recommendedName>
</protein>
<dbReference type="RefSeq" id="WP_195172327.1">
    <property type="nucleotide sequence ID" value="NZ_CP062983.1"/>
</dbReference>
<dbReference type="Gene3D" id="1.10.287.130">
    <property type="match status" value="1"/>
</dbReference>
<dbReference type="SMART" id="SM00086">
    <property type="entry name" value="PAC"/>
    <property type="match status" value="1"/>
</dbReference>
<dbReference type="SUPFAM" id="SSF47384">
    <property type="entry name" value="Homodimeric domain of signal transducing histidine kinase"/>
    <property type="match status" value="1"/>
</dbReference>
<organism evidence="10 11">
    <name type="scientific">Phototrophicus methaneseepsis</name>
    <dbReference type="NCBI Taxonomy" id="2710758"/>
    <lineage>
        <taxon>Bacteria</taxon>
        <taxon>Bacillati</taxon>
        <taxon>Chloroflexota</taxon>
        <taxon>Candidatus Thermofontia</taxon>
        <taxon>Phototrophicales</taxon>
        <taxon>Phototrophicaceae</taxon>
        <taxon>Phototrophicus</taxon>
    </lineage>
</organism>